<evidence type="ECO:0000313" key="3">
    <source>
        <dbReference type="EMBL" id="ALP42722.1"/>
    </source>
</evidence>
<dbReference type="RefSeq" id="WP_060586689.1">
    <property type="nucleotide sequence ID" value="NZ_CP013067.1"/>
</dbReference>
<dbReference type="AlphaFoldDB" id="A0A0S2SM61"/>
<name>A0A0S2SM61_9GAMM</name>
<gene>
    <name evidence="3" type="ORF">WL1483_3303</name>
</gene>
<dbReference type="KEGG" id="asr:WL1483_3303"/>
<dbReference type="Gene3D" id="2.40.30.170">
    <property type="match status" value="1"/>
</dbReference>
<dbReference type="Gene3D" id="2.40.50.100">
    <property type="match status" value="1"/>
</dbReference>
<evidence type="ECO:0000313" key="4">
    <source>
        <dbReference type="Proteomes" id="UP000058114"/>
    </source>
</evidence>
<dbReference type="Gene3D" id="1.10.287.470">
    <property type="entry name" value="Helix hairpin bin"/>
    <property type="match status" value="1"/>
</dbReference>
<organism evidence="3 4">
    <name type="scientific">Aeromonas schubertii</name>
    <dbReference type="NCBI Taxonomy" id="652"/>
    <lineage>
        <taxon>Bacteria</taxon>
        <taxon>Pseudomonadati</taxon>
        <taxon>Pseudomonadota</taxon>
        <taxon>Gammaproteobacteria</taxon>
        <taxon>Aeromonadales</taxon>
        <taxon>Aeromonadaceae</taxon>
        <taxon>Aeromonas</taxon>
    </lineage>
</organism>
<proteinExistence type="inferred from homology"/>
<feature type="domain" description="Multidrug resistance protein MdtA-like barrel-sandwich hybrid" evidence="2">
    <location>
        <begin position="48"/>
        <end position="229"/>
    </location>
</feature>
<comment type="similarity">
    <text evidence="1">Belongs to the membrane fusion protein (MFP) (TC 8.A.1) family.</text>
</comment>
<reference evidence="4" key="1">
    <citation type="submission" date="2015-10" db="EMBL/GenBank/DDBJ databases">
        <title>Complete Genome Sequence of Aeromonas schubertii strain WL1483.</title>
        <authorList>
            <person name="Liu L."/>
        </authorList>
    </citation>
    <scope>NUCLEOTIDE SEQUENCE [LARGE SCALE GENOMIC DNA]</scope>
    <source>
        <strain evidence="4">WL1483</strain>
    </source>
</reference>
<reference evidence="3 4" key="2">
    <citation type="journal article" date="2016" name="Genome Announc.">
        <title>Complete Genome Sequence of the Highly Virulent Aeromonas schubertii Strain WL1483, Isolated from Diseased Snakehead Fish (Channa argus) in China.</title>
        <authorList>
            <person name="Liu L."/>
            <person name="Li N."/>
            <person name="Zhang D."/>
            <person name="Fu X."/>
            <person name="Shi C."/>
            <person name="Lin Q."/>
            <person name="Hao G."/>
        </authorList>
    </citation>
    <scope>NUCLEOTIDE SEQUENCE [LARGE SCALE GENOMIC DNA]</scope>
    <source>
        <strain evidence="3 4">WL1483</strain>
    </source>
</reference>
<dbReference type="EMBL" id="CP013067">
    <property type="protein sequence ID" value="ALP42722.1"/>
    <property type="molecule type" value="Genomic_DNA"/>
</dbReference>
<accession>A0A0S2SM61</accession>
<dbReference type="Proteomes" id="UP000058114">
    <property type="component" value="Chromosome"/>
</dbReference>
<sequence length="354" mass="37679">MDAPHRDPVRRLTLTLVLLALVVLVYVLFAQRLTPLSREGSVQAFLIRIAPEVAGKVSAVEVSDNSQVAAGAPLFRINPDPYRIALAQAEAHVSSVGQAIGADTAAVQTAQARMVQAKAARDNAADNAARVLELARRGVMSAAQRDQASATLAQAEAVLTASEADLQRARQSLGPQGEENPRLKEAMATLAKARLDLMRTTVVAPNQGAITNIQLAPGQYAAVGTPAMTFIDTGAIWITTMLDENALEYLRAGQPAEILFDVLPGRVFKARLESLGFGSAGSLGTDQSTGLLMAPSGKQAGRQFPVTLVLDEPLPRGLRYGSQATVLFYPGKSAWMEWVGGLWLRVLAQLSYLS</sequence>
<protein>
    <submittedName>
        <fullName evidence="3">Transmembrane efflux pump</fullName>
    </submittedName>
</protein>
<keyword evidence="3" id="KW-0812">Transmembrane</keyword>
<dbReference type="InterPro" id="IPR058625">
    <property type="entry name" value="MdtA-like_BSH"/>
</dbReference>
<dbReference type="InterPro" id="IPR050393">
    <property type="entry name" value="MFP_Efflux_Pump"/>
</dbReference>
<dbReference type="PATRIC" id="fig|652.5.peg.2661"/>
<evidence type="ECO:0000256" key="1">
    <source>
        <dbReference type="ARBA" id="ARBA00009477"/>
    </source>
</evidence>
<dbReference type="PANTHER" id="PTHR30367">
    <property type="entry name" value="P-HYDROXYBENZOIC ACID EFFLUX PUMP SUBUNIT AAEA-RELATED"/>
    <property type="match status" value="1"/>
</dbReference>
<dbReference type="SUPFAM" id="SSF111369">
    <property type="entry name" value="HlyD-like secretion proteins"/>
    <property type="match status" value="1"/>
</dbReference>
<dbReference type="Pfam" id="PF25917">
    <property type="entry name" value="BSH_RND"/>
    <property type="match status" value="1"/>
</dbReference>
<keyword evidence="3" id="KW-0472">Membrane</keyword>
<dbReference type="PANTHER" id="PTHR30367:SF6">
    <property type="entry name" value="SECRETION PROTEIN-RELATED"/>
    <property type="match status" value="1"/>
</dbReference>
<evidence type="ECO:0000259" key="2">
    <source>
        <dbReference type="Pfam" id="PF25917"/>
    </source>
</evidence>